<keyword evidence="3 7" id="KW-0812">Transmembrane</keyword>
<dbReference type="InterPro" id="IPR025256">
    <property type="entry name" value="TM7S3/TM198-like_dom"/>
</dbReference>
<dbReference type="GO" id="GO:0005886">
    <property type="term" value="C:plasma membrane"/>
    <property type="evidence" value="ECO:0007669"/>
    <property type="project" value="TreeGrafter"/>
</dbReference>
<keyword evidence="5 7" id="KW-0472">Membrane</keyword>
<dbReference type="Pfam" id="PF13886">
    <property type="entry name" value="TM7S3_TM198"/>
    <property type="match status" value="1"/>
</dbReference>
<feature type="transmembrane region" description="Helical" evidence="7">
    <location>
        <begin position="39"/>
        <end position="60"/>
    </location>
</feature>
<evidence type="ECO:0000256" key="1">
    <source>
        <dbReference type="ARBA" id="ARBA00004141"/>
    </source>
</evidence>
<evidence type="ECO:0000313" key="9">
    <source>
        <dbReference type="EMBL" id="CAD8686800.1"/>
    </source>
</evidence>
<organism evidence="9">
    <name type="scientific">Pyramimonas obovata</name>
    <dbReference type="NCBI Taxonomy" id="1411642"/>
    <lineage>
        <taxon>Eukaryota</taxon>
        <taxon>Viridiplantae</taxon>
        <taxon>Chlorophyta</taxon>
        <taxon>Pyramimonadophyceae</taxon>
        <taxon>Pyramimonadales</taxon>
        <taxon>Pyramimonadaceae</taxon>
        <taxon>Pyramimonas</taxon>
        <taxon>Pyramimonas incertae sedis</taxon>
    </lineage>
</organism>
<dbReference type="AlphaFoldDB" id="A0A7S0RTE3"/>
<evidence type="ECO:0000256" key="2">
    <source>
        <dbReference type="ARBA" id="ARBA00006244"/>
    </source>
</evidence>
<feature type="transmembrane region" description="Helical" evidence="7">
    <location>
        <begin position="12"/>
        <end position="32"/>
    </location>
</feature>
<name>A0A7S0RTE3_9CHLO</name>
<dbReference type="PANTHER" id="PTHR31247">
    <property type="entry name" value="TRANSMEMBRANE PROTEIN 198 FAMILY MEMBER"/>
    <property type="match status" value="1"/>
</dbReference>
<dbReference type="InterPro" id="IPR040236">
    <property type="entry name" value="TMEM198"/>
</dbReference>
<accession>A0A7S0RTE3</accession>
<evidence type="ECO:0000256" key="5">
    <source>
        <dbReference type="ARBA" id="ARBA00023136"/>
    </source>
</evidence>
<evidence type="ECO:0000256" key="4">
    <source>
        <dbReference type="ARBA" id="ARBA00022989"/>
    </source>
</evidence>
<evidence type="ECO:0000256" key="3">
    <source>
        <dbReference type="ARBA" id="ARBA00022692"/>
    </source>
</evidence>
<proteinExistence type="inferred from homology"/>
<evidence type="ECO:0000256" key="7">
    <source>
        <dbReference type="SAM" id="Phobius"/>
    </source>
</evidence>
<sequence length="314" mass="34867">MKALSAFSLTDILQQHGNIVSCVAFLLLFPLFTFYGRRCFHATFVLASILSGLFGGYLLISNVPMNPLEGACTVASIGAAAAVLSLKLPQLGKFVMGCAAGVLVTNFAYVHIANWIKYDNHGTHIAMVLSLSISMASLVLLTNVHMDRLMTTVIGGYMCMSSVDFLLHRLNGDEVKQALLWPTNFFHQASQLRGGDNYWVLISSWAGLSLVGYIFQTIDVREWGRHYWHLNMPTTKHEEEGDEDGVYWDGVIVDGYEIDCEDWDGVIDGYRRLSARPASHADTASHHSLPLIDRQLASSDETAIRYMNSDVRII</sequence>
<feature type="transmembrane region" description="Helical" evidence="7">
    <location>
        <begin position="66"/>
        <end position="84"/>
    </location>
</feature>
<reference evidence="9" key="1">
    <citation type="submission" date="2021-01" db="EMBL/GenBank/DDBJ databases">
        <authorList>
            <person name="Corre E."/>
            <person name="Pelletier E."/>
            <person name="Niang G."/>
            <person name="Scheremetjew M."/>
            <person name="Finn R."/>
            <person name="Kale V."/>
            <person name="Holt S."/>
            <person name="Cochrane G."/>
            <person name="Meng A."/>
            <person name="Brown T."/>
            <person name="Cohen L."/>
        </authorList>
    </citation>
    <scope>NUCLEOTIDE SEQUENCE</scope>
    <source>
        <strain evidence="9">CCMP722</strain>
    </source>
</reference>
<protein>
    <recommendedName>
        <fullName evidence="6">Transmembrane protein 198</fullName>
    </recommendedName>
</protein>
<feature type="transmembrane region" description="Helical" evidence="7">
    <location>
        <begin position="91"/>
        <end position="112"/>
    </location>
</feature>
<evidence type="ECO:0000256" key="6">
    <source>
        <dbReference type="ARBA" id="ARBA00049737"/>
    </source>
</evidence>
<feature type="transmembrane region" description="Helical" evidence="7">
    <location>
        <begin position="198"/>
        <end position="215"/>
    </location>
</feature>
<evidence type="ECO:0000259" key="8">
    <source>
        <dbReference type="Pfam" id="PF13886"/>
    </source>
</evidence>
<gene>
    <name evidence="9" type="ORF">POBO1169_LOCUS17864</name>
</gene>
<feature type="domain" description="TM7S3/TM198-like" evidence="8">
    <location>
        <begin position="25"/>
        <end position="216"/>
    </location>
</feature>
<comment type="similarity">
    <text evidence="2">Belongs to the TMEM198 family.</text>
</comment>
<feature type="transmembrane region" description="Helical" evidence="7">
    <location>
        <begin position="124"/>
        <end position="142"/>
    </location>
</feature>
<dbReference type="PANTHER" id="PTHR31247:SF5">
    <property type="entry name" value="DUF4203 DOMAIN-CONTAINING PROTEIN"/>
    <property type="match status" value="1"/>
</dbReference>
<comment type="subcellular location">
    <subcellularLocation>
        <location evidence="1">Membrane</location>
        <topology evidence="1">Multi-pass membrane protein</topology>
    </subcellularLocation>
</comment>
<keyword evidence="4 7" id="KW-1133">Transmembrane helix</keyword>
<dbReference type="EMBL" id="HBFA01035660">
    <property type="protein sequence ID" value="CAD8686800.1"/>
    <property type="molecule type" value="Transcribed_RNA"/>
</dbReference>